<proteinExistence type="inferred from homology"/>
<reference evidence="2" key="1">
    <citation type="submission" date="2022-03" db="EMBL/GenBank/DDBJ databases">
        <title>Identification of a novel bacterium isolated from mangrove sediments.</title>
        <authorList>
            <person name="Pan X."/>
        </authorList>
    </citation>
    <scope>NUCLEOTIDE SEQUENCE</scope>
    <source>
        <strain evidence="2">B2580</strain>
    </source>
</reference>
<dbReference type="InterPro" id="IPR004323">
    <property type="entry name" value="Ion_tolerance_CutA"/>
</dbReference>
<protein>
    <submittedName>
        <fullName evidence="2">Divalent-cation tolerance protein CutA</fullName>
    </submittedName>
</protein>
<accession>A0ABT0B4F8</accession>
<dbReference type="PANTHER" id="PTHR23419:SF8">
    <property type="entry name" value="FI09726P"/>
    <property type="match status" value="1"/>
</dbReference>
<dbReference type="Pfam" id="PF03091">
    <property type="entry name" value="CutA1"/>
    <property type="match status" value="1"/>
</dbReference>
<sequence>MSEPKGPGAALIWCPFPGKEEALGAIHILLDEGLIACGNVLPDMTLVFAWNGERDTERETGTLLKTNTDLLGRAVLRLTELHPYDEPAVLGWHCETASPGTLTWLTGITAKA</sequence>
<dbReference type="EMBL" id="JALHLE010000024">
    <property type="protein sequence ID" value="MCJ2179878.1"/>
    <property type="molecule type" value="Genomic_DNA"/>
</dbReference>
<dbReference type="SUPFAM" id="SSF54913">
    <property type="entry name" value="GlnB-like"/>
    <property type="match status" value="1"/>
</dbReference>
<dbReference type="InterPro" id="IPR015867">
    <property type="entry name" value="N-reg_PII/ATP_PRibTrfase_C"/>
</dbReference>
<comment type="caution">
    <text evidence="2">The sequence shown here is derived from an EMBL/GenBank/DDBJ whole genome shotgun (WGS) entry which is preliminary data.</text>
</comment>
<evidence type="ECO:0000313" key="3">
    <source>
        <dbReference type="Proteomes" id="UP001162880"/>
    </source>
</evidence>
<organism evidence="2 3">
    <name type="scientific">Novosphingobium album</name>
    <name type="common">ex Hu et al. 2023</name>
    <dbReference type="NCBI Taxonomy" id="2930093"/>
    <lineage>
        <taxon>Bacteria</taxon>
        <taxon>Pseudomonadati</taxon>
        <taxon>Pseudomonadota</taxon>
        <taxon>Alphaproteobacteria</taxon>
        <taxon>Sphingomonadales</taxon>
        <taxon>Sphingomonadaceae</taxon>
        <taxon>Novosphingobium</taxon>
    </lineage>
</organism>
<dbReference type="RefSeq" id="WP_243995063.1">
    <property type="nucleotide sequence ID" value="NZ_JALHLE010000024.1"/>
</dbReference>
<comment type="similarity">
    <text evidence="1">Belongs to the CutA family.</text>
</comment>
<keyword evidence="3" id="KW-1185">Reference proteome</keyword>
<gene>
    <name evidence="2" type="ORF">MTR64_15010</name>
</gene>
<evidence type="ECO:0000313" key="2">
    <source>
        <dbReference type="EMBL" id="MCJ2179878.1"/>
    </source>
</evidence>
<evidence type="ECO:0000256" key="1">
    <source>
        <dbReference type="ARBA" id="ARBA00010169"/>
    </source>
</evidence>
<dbReference type="Gene3D" id="3.30.70.120">
    <property type="match status" value="1"/>
</dbReference>
<dbReference type="Proteomes" id="UP001162880">
    <property type="component" value="Unassembled WGS sequence"/>
</dbReference>
<dbReference type="InterPro" id="IPR011322">
    <property type="entry name" value="N-reg_PII-like_a/b"/>
</dbReference>
<dbReference type="PANTHER" id="PTHR23419">
    <property type="entry name" value="DIVALENT CATION TOLERANCE CUTA-RELATED"/>
    <property type="match status" value="1"/>
</dbReference>
<name>A0ABT0B4F8_9SPHN</name>